<dbReference type="InterPro" id="IPR043128">
    <property type="entry name" value="Rev_trsase/Diguanyl_cyclase"/>
</dbReference>
<feature type="transmembrane region" description="Helical" evidence="2">
    <location>
        <begin position="75"/>
        <end position="95"/>
    </location>
</feature>
<evidence type="ECO:0000259" key="3">
    <source>
        <dbReference type="PROSITE" id="PS50887"/>
    </source>
</evidence>
<feature type="transmembrane region" description="Helical" evidence="2">
    <location>
        <begin position="48"/>
        <end position="68"/>
    </location>
</feature>
<dbReference type="InterPro" id="IPR000160">
    <property type="entry name" value="GGDEF_dom"/>
</dbReference>
<dbReference type="FunFam" id="3.30.70.270:FF:000001">
    <property type="entry name" value="Diguanylate cyclase domain protein"/>
    <property type="match status" value="1"/>
</dbReference>
<dbReference type="PANTHER" id="PTHR45138">
    <property type="entry name" value="REGULATORY COMPONENTS OF SENSORY TRANSDUCTION SYSTEM"/>
    <property type="match status" value="1"/>
</dbReference>
<accession>Q1H488</accession>
<keyword evidence="2" id="KW-0472">Membrane</keyword>
<dbReference type="EC" id="2.7.7.65" evidence="1"/>
<dbReference type="AlphaFoldDB" id="Q1H488"/>
<dbReference type="STRING" id="265072.Mfla_0429"/>
<dbReference type="CDD" id="cd01949">
    <property type="entry name" value="GGDEF"/>
    <property type="match status" value="1"/>
</dbReference>
<dbReference type="eggNOG" id="COG3706">
    <property type="taxonomic scope" value="Bacteria"/>
</dbReference>
<feature type="transmembrane region" description="Helical" evidence="2">
    <location>
        <begin position="247"/>
        <end position="266"/>
    </location>
</feature>
<dbReference type="PANTHER" id="PTHR45138:SF24">
    <property type="entry name" value="DIGUANYLATE CYCLASE DGCC-RELATED"/>
    <property type="match status" value="1"/>
</dbReference>
<dbReference type="GO" id="GO:0052621">
    <property type="term" value="F:diguanylate cyclase activity"/>
    <property type="evidence" value="ECO:0007669"/>
    <property type="project" value="UniProtKB-EC"/>
</dbReference>
<dbReference type="GO" id="GO:0043709">
    <property type="term" value="P:cell adhesion involved in single-species biofilm formation"/>
    <property type="evidence" value="ECO:0007669"/>
    <property type="project" value="TreeGrafter"/>
</dbReference>
<protein>
    <recommendedName>
        <fullName evidence="1">diguanylate cyclase</fullName>
        <ecNumber evidence="1">2.7.7.65</ecNumber>
    </recommendedName>
</protein>
<dbReference type="RefSeq" id="WP_011478796.1">
    <property type="nucleotide sequence ID" value="NC_007947.1"/>
</dbReference>
<dbReference type="EMBL" id="CP000284">
    <property type="protein sequence ID" value="ABE48699.1"/>
    <property type="molecule type" value="Genomic_DNA"/>
</dbReference>
<reference evidence="4 5" key="1">
    <citation type="submission" date="2006-03" db="EMBL/GenBank/DDBJ databases">
        <title>Complete sequence of Methylobacillus flagellatus KT.</title>
        <authorList>
            <consortium name="US DOE Joint Genome Institute"/>
            <person name="Copeland A."/>
            <person name="Lucas S."/>
            <person name="Lapidus A."/>
            <person name="Barry K."/>
            <person name="Detter J.C."/>
            <person name="Glavina del Rio T."/>
            <person name="Hammon N."/>
            <person name="Israni S."/>
            <person name="Dalin E."/>
            <person name="Tice H."/>
            <person name="Pitluck S."/>
            <person name="Brettin T."/>
            <person name="Bruce D."/>
            <person name="Han C."/>
            <person name="Tapia R."/>
            <person name="Saunders E."/>
            <person name="Gilna P."/>
            <person name="Schmutz J."/>
            <person name="Larimer F."/>
            <person name="Land M."/>
            <person name="Kyrpides N."/>
            <person name="Anderson I."/>
            <person name="Richardson P."/>
        </authorList>
    </citation>
    <scope>NUCLEOTIDE SEQUENCE [LARGE SCALE GENOMIC DNA]</scope>
    <source>
        <strain evidence="5">KT / ATCC 51484 / DSM 6875</strain>
    </source>
</reference>
<dbReference type="Pfam" id="PF00990">
    <property type="entry name" value="GGDEF"/>
    <property type="match status" value="1"/>
</dbReference>
<dbReference type="Proteomes" id="UP000002440">
    <property type="component" value="Chromosome"/>
</dbReference>
<dbReference type="KEGG" id="mfa:Mfla_0429"/>
<gene>
    <name evidence="4" type="ordered locus">Mfla_0429</name>
</gene>
<evidence type="ECO:0000256" key="1">
    <source>
        <dbReference type="ARBA" id="ARBA00012528"/>
    </source>
</evidence>
<organism evidence="4 5">
    <name type="scientific">Methylobacillus flagellatus (strain ATCC 51484 / DSM 6875 / VKM B-1610 / KT)</name>
    <dbReference type="NCBI Taxonomy" id="265072"/>
    <lineage>
        <taxon>Bacteria</taxon>
        <taxon>Pseudomonadati</taxon>
        <taxon>Pseudomonadota</taxon>
        <taxon>Betaproteobacteria</taxon>
        <taxon>Nitrosomonadales</taxon>
        <taxon>Methylophilaceae</taxon>
        <taxon>Methylobacillus</taxon>
    </lineage>
</organism>
<dbReference type="GO" id="GO:1902201">
    <property type="term" value="P:negative regulation of bacterial-type flagellum-dependent cell motility"/>
    <property type="evidence" value="ECO:0007669"/>
    <property type="project" value="TreeGrafter"/>
</dbReference>
<feature type="transmembrane region" description="Helical" evidence="2">
    <location>
        <begin position="115"/>
        <end position="133"/>
    </location>
</feature>
<dbReference type="GO" id="GO:0005886">
    <property type="term" value="C:plasma membrane"/>
    <property type="evidence" value="ECO:0007669"/>
    <property type="project" value="TreeGrafter"/>
</dbReference>
<dbReference type="SUPFAM" id="SSF55073">
    <property type="entry name" value="Nucleotide cyclase"/>
    <property type="match status" value="1"/>
</dbReference>
<name>Q1H488_METFK</name>
<dbReference type="InterPro" id="IPR029787">
    <property type="entry name" value="Nucleotide_cyclase"/>
</dbReference>
<dbReference type="Gene3D" id="3.30.70.270">
    <property type="match status" value="1"/>
</dbReference>
<evidence type="ECO:0000313" key="5">
    <source>
        <dbReference type="Proteomes" id="UP000002440"/>
    </source>
</evidence>
<dbReference type="NCBIfam" id="TIGR00254">
    <property type="entry name" value="GGDEF"/>
    <property type="match status" value="1"/>
</dbReference>
<keyword evidence="2" id="KW-0812">Transmembrane</keyword>
<keyword evidence="5" id="KW-1185">Reference proteome</keyword>
<dbReference type="SMART" id="SM00267">
    <property type="entry name" value="GGDEF"/>
    <property type="match status" value="1"/>
</dbReference>
<dbReference type="OrthoDB" id="9803824at2"/>
<keyword evidence="2" id="KW-1133">Transmembrane helix</keyword>
<feature type="transmembrane region" description="Helical" evidence="2">
    <location>
        <begin position="192"/>
        <end position="209"/>
    </location>
</feature>
<dbReference type="PROSITE" id="PS50887">
    <property type="entry name" value="GGDEF"/>
    <property type="match status" value="1"/>
</dbReference>
<feature type="transmembrane region" description="Helical" evidence="2">
    <location>
        <begin position="153"/>
        <end position="172"/>
    </location>
</feature>
<evidence type="ECO:0000313" key="4">
    <source>
        <dbReference type="EMBL" id="ABE48699.1"/>
    </source>
</evidence>
<dbReference type="InterPro" id="IPR033424">
    <property type="entry name" value="MASE4"/>
</dbReference>
<dbReference type="InterPro" id="IPR050469">
    <property type="entry name" value="Diguanylate_Cyclase"/>
</dbReference>
<feature type="transmembrane region" description="Helical" evidence="2">
    <location>
        <begin position="216"/>
        <end position="235"/>
    </location>
</feature>
<dbReference type="Pfam" id="PF17158">
    <property type="entry name" value="MASE4"/>
    <property type="match status" value="1"/>
</dbReference>
<dbReference type="HOGENOM" id="CLU_000445_11_31_4"/>
<feature type="domain" description="GGDEF" evidence="3">
    <location>
        <begin position="314"/>
        <end position="449"/>
    </location>
</feature>
<proteinExistence type="predicted"/>
<evidence type="ECO:0000256" key="2">
    <source>
        <dbReference type="SAM" id="Phobius"/>
    </source>
</evidence>
<sequence length="469" mass="51879">MNAILHQTVTSRLRWTTRILMLLLAVASLLAMLHTTQPWPQLAAFAPAVATIVVLSTTTTALLLLLQFKIQKQFFLLPLAGAYAIYALAAITSLLSMHGSPDHANPMTSDTMSNWGAYWQFGFCGFIIIAMAFRKATESFPQLNRIILGKNTVPFMLTPLLGIIVYMLALNAGNLFSAIMSSSPIVTAPLGWGSWIMAAATFVLVRAFCSDDKLVTIFLSIAALSHLCHVSHLLIDNTPFSANWYMAHLLSLFSFTTLLAVLILQLSQFTRDLADSHAYLMEKAHKDSLTGIYNRGYFDETAELEWRRAQRNGTPISLLMLDIDHFKGYNDQFGHVKGDKCLKKIAQALHANMQRPGDFVARFGGEEFVVLLPATTAEGCHAMAQKLHLAVQKLKISAGDHRRVSVSIGHATWNGPYENGSINELLSQADLALYTAKRLGRNRIVRYEDLAHSLAWSKSLFPPGVMSPQ</sequence>